<dbReference type="AlphaFoldDB" id="A0A5J5F2H8"/>
<keyword evidence="3" id="KW-1185">Reference proteome</keyword>
<accession>A0A5J5F2H8</accession>
<sequence length="400" mass="44799">MATATNVLHQTRLPDQPWEPFSPTPAMTAHIGRRPSPSRALFGSVDITPDSESVRSEDTEASAQNGNREPILVELIRAFGIQPPRLKFVVPGDGRVYTLRSDELRTYCVRFGHASRELWWWWSVGRDQADVSMEPQDMKMAVADKMQIDVDTVLDMNLDPIQPNEWNNVSSNWPYCFGKFTVIGQPMFPDPVLTVVWKSKNVAIKCWLPCPRRITVEALLPMVQGYLFLLIQSPLDLPVVPRFTQTELCKLSIEDGCPQDRVDVMRDKGCAQCLQQPTVFVGFAGTKGLVAHSHSAATREPQMVFVVVQSLWVVFPGQEQPRPDLVVPASLTVSEVKAIIEKQFWEARGRDEEEDTDGVLAGHEMVTAAPGGCWDEIADQNSTAVGTMRMAVRSILTYYQ</sequence>
<dbReference type="InParanoid" id="A0A5J5F2H8"/>
<evidence type="ECO:0000313" key="2">
    <source>
        <dbReference type="EMBL" id="KAA8910163.1"/>
    </source>
</evidence>
<name>A0A5J5F2H8_9PEZI</name>
<reference evidence="2 3" key="1">
    <citation type="submission" date="2019-09" db="EMBL/GenBank/DDBJ databases">
        <title>Draft genome of the ectomycorrhizal ascomycete Sphaerosporella brunnea.</title>
        <authorList>
            <consortium name="DOE Joint Genome Institute"/>
            <person name="Benucci G.M."/>
            <person name="Marozzi G."/>
            <person name="Antonielli L."/>
            <person name="Sanchez S."/>
            <person name="Marco P."/>
            <person name="Wang X."/>
            <person name="Falini L.B."/>
            <person name="Barry K."/>
            <person name="Haridas S."/>
            <person name="Lipzen A."/>
            <person name="Labutti K."/>
            <person name="Grigoriev I.V."/>
            <person name="Murat C."/>
            <person name="Martin F."/>
            <person name="Albertini E."/>
            <person name="Donnini D."/>
            <person name="Bonito G."/>
        </authorList>
    </citation>
    <scope>NUCLEOTIDE SEQUENCE [LARGE SCALE GENOMIC DNA]</scope>
    <source>
        <strain evidence="2 3">Sb_GMNB300</strain>
    </source>
</reference>
<dbReference type="EMBL" id="VXIS01000049">
    <property type="protein sequence ID" value="KAA8910163.1"/>
    <property type="molecule type" value="Genomic_DNA"/>
</dbReference>
<organism evidence="2 3">
    <name type="scientific">Sphaerosporella brunnea</name>
    <dbReference type="NCBI Taxonomy" id="1250544"/>
    <lineage>
        <taxon>Eukaryota</taxon>
        <taxon>Fungi</taxon>
        <taxon>Dikarya</taxon>
        <taxon>Ascomycota</taxon>
        <taxon>Pezizomycotina</taxon>
        <taxon>Pezizomycetes</taxon>
        <taxon>Pezizales</taxon>
        <taxon>Pyronemataceae</taxon>
        <taxon>Sphaerosporella</taxon>
    </lineage>
</organism>
<comment type="caution">
    <text evidence="2">The sequence shown here is derived from an EMBL/GenBank/DDBJ whole genome shotgun (WGS) entry which is preliminary data.</text>
</comment>
<protein>
    <submittedName>
        <fullName evidence="2">Uncharacterized protein</fullName>
    </submittedName>
</protein>
<dbReference type="Proteomes" id="UP000326924">
    <property type="component" value="Unassembled WGS sequence"/>
</dbReference>
<proteinExistence type="predicted"/>
<evidence type="ECO:0000313" key="3">
    <source>
        <dbReference type="Proteomes" id="UP000326924"/>
    </source>
</evidence>
<gene>
    <name evidence="2" type="ORF">FN846DRAFT_888557</name>
</gene>
<feature type="region of interest" description="Disordered" evidence="1">
    <location>
        <begin position="1"/>
        <end position="66"/>
    </location>
</feature>
<evidence type="ECO:0000256" key="1">
    <source>
        <dbReference type="SAM" id="MobiDB-lite"/>
    </source>
</evidence>